<evidence type="ECO:0000256" key="9">
    <source>
        <dbReference type="ARBA" id="ARBA00023136"/>
    </source>
</evidence>
<dbReference type="AlphaFoldDB" id="A0A923I7I6"/>
<comment type="subcellular location">
    <subcellularLocation>
        <location evidence="11">Cell membrane</location>
        <topology evidence="11">Multi-pass membrane protein</topology>
    </subcellularLocation>
    <subcellularLocation>
        <location evidence="1">Membrane</location>
        <topology evidence="1">Multi-pass membrane protein</topology>
    </subcellularLocation>
</comment>
<comment type="similarity">
    <text evidence="2 11">Belongs to the ATPase A chain family.</text>
</comment>
<evidence type="ECO:0000256" key="2">
    <source>
        <dbReference type="ARBA" id="ARBA00006810"/>
    </source>
</evidence>
<evidence type="ECO:0000256" key="1">
    <source>
        <dbReference type="ARBA" id="ARBA00004141"/>
    </source>
</evidence>
<evidence type="ECO:0000256" key="10">
    <source>
        <dbReference type="ARBA" id="ARBA00023310"/>
    </source>
</evidence>
<evidence type="ECO:0000256" key="8">
    <source>
        <dbReference type="ARBA" id="ARBA00023065"/>
    </source>
</evidence>
<dbReference type="PANTHER" id="PTHR42823:SF3">
    <property type="entry name" value="ATP SYNTHASE SUBUNIT A, CHLOROPLASTIC"/>
    <property type="match status" value="1"/>
</dbReference>
<dbReference type="InterPro" id="IPR045082">
    <property type="entry name" value="ATP_syn_F0_a_bact/chloroplast"/>
</dbReference>
<keyword evidence="9 11" id="KW-0472">Membrane</keyword>
<feature type="transmembrane region" description="Helical" evidence="11">
    <location>
        <begin position="27"/>
        <end position="47"/>
    </location>
</feature>
<evidence type="ECO:0000256" key="4">
    <source>
        <dbReference type="ARBA" id="ARBA00022547"/>
    </source>
</evidence>
<sequence length="249" mass="26765">MELDITGARIYFTIPILGGIPITETIVNAWIVMAVILGACIFLTSGLKVRASSRRQIIAEFLVQKARSFVAENMGKRYLYYTPFIAALFSMSLLSSLLSLFGLYPPTSDLSTTMAWALMVFVLITYTKIKTGGVGGYLKGFTQPIFVLTPFNILSELATPISMAFRHFGNVVAGSVITALVYGALAAASHALLGLLPGAVGETLSLIPILQVGVPAVLSVYFDLFSSAMQAYIFCMLTTLYIASAAEES</sequence>
<dbReference type="GO" id="GO:0042777">
    <property type="term" value="P:proton motive force-driven plasma membrane ATP synthesis"/>
    <property type="evidence" value="ECO:0007669"/>
    <property type="project" value="TreeGrafter"/>
</dbReference>
<dbReference type="InterPro" id="IPR000568">
    <property type="entry name" value="ATP_synth_F0_asu"/>
</dbReference>
<protein>
    <recommendedName>
        <fullName evidence="11">ATP synthase subunit a</fullName>
    </recommendedName>
    <alternativeName>
        <fullName evidence="11">ATP synthase F0 sector subunit a</fullName>
    </alternativeName>
    <alternativeName>
        <fullName evidence="11">F-ATPase subunit 6</fullName>
    </alternativeName>
</protein>
<feature type="transmembrane region" description="Helical" evidence="11">
    <location>
        <begin position="78"/>
        <end position="104"/>
    </location>
</feature>
<feature type="transmembrane region" description="Helical" evidence="11">
    <location>
        <begin position="203"/>
        <end position="222"/>
    </location>
</feature>
<evidence type="ECO:0000256" key="6">
    <source>
        <dbReference type="ARBA" id="ARBA00022781"/>
    </source>
</evidence>
<dbReference type="PRINTS" id="PR00123">
    <property type="entry name" value="ATPASEA"/>
</dbReference>
<dbReference type="SUPFAM" id="SSF81336">
    <property type="entry name" value="F1F0 ATP synthase subunit A"/>
    <property type="match status" value="1"/>
</dbReference>
<gene>
    <name evidence="11" type="primary">atpB</name>
    <name evidence="12" type="ORF">H8S23_09455</name>
</gene>
<evidence type="ECO:0000256" key="5">
    <source>
        <dbReference type="ARBA" id="ARBA00022692"/>
    </source>
</evidence>
<keyword evidence="11" id="KW-1003">Cell membrane</keyword>
<keyword evidence="3 11" id="KW-0813">Transport</keyword>
<keyword evidence="4 11" id="KW-0138">CF(0)</keyword>
<feature type="transmembrane region" description="Helical" evidence="11">
    <location>
        <begin position="110"/>
        <end position="129"/>
    </location>
</feature>
<keyword evidence="5 11" id="KW-0812">Transmembrane</keyword>
<name>A0A923I7I6_9FIRM</name>
<accession>A0A923I7I6</accession>
<comment type="function">
    <text evidence="11">Key component of the proton channel; it plays a direct role in the translocation of protons across the membrane.</text>
</comment>
<dbReference type="GO" id="GO:0045259">
    <property type="term" value="C:proton-transporting ATP synthase complex"/>
    <property type="evidence" value="ECO:0007669"/>
    <property type="project" value="UniProtKB-KW"/>
</dbReference>
<dbReference type="RefSeq" id="WP_186888097.1">
    <property type="nucleotide sequence ID" value="NZ_JACONZ010000003.1"/>
</dbReference>
<evidence type="ECO:0000313" key="13">
    <source>
        <dbReference type="Proteomes" id="UP000659630"/>
    </source>
</evidence>
<organism evidence="12 13">
    <name type="scientific">Anaerofilum hominis</name>
    <dbReference type="NCBI Taxonomy" id="2763016"/>
    <lineage>
        <taxon>Bacteria</taxon>
        <taxon>Bacillati</taxon>
        <taxon>Bacillota</taxon>
        <taxon>Clostridia</taxon>
        <taxon>Eubacteriales</taxon>
        <taxon>Oscillospiraceae</taxon>
        <taxon>Anaerofilum</taxon>
    </lineage>
</organism>
<comment type="caution">
    <text evidence="12">The sequence shown here is derived from an EMBL/GenBank/DDBJ whole genome shotgun (WGS) entry which is preliminary data.</text>
</comment>
<feature type="transmembrane region" description="Helical" evidence="11">
    <location>
        <begin position="171"/>
        <end position="196"/>
    </location>
</feature>
<dbReference type="GO" id="GO:0005886">
    <property type="term" value="C:plasma membrane"/>
    <property type="evidence" value="ECO:0007669"/>
    <property type="project" value="UniProtKB-SubCell"/>
</dbReference>
<keyword evidence="7 11" id="KW-1133">Transmembrane helix</keyword>
<dbReference type="EMBL" id="JACONZ010000003">
    <property type="protein sequence ID" value="MBC5581733.1"/>
    <property type="molecule type" value="Genomic_DNA"/>
</dbReference>
<evidence type="ECO:0000256" key="11">
    <source>
        <dbReference type="HAMAP-Rule" id="MF_01393"/>
    </source>
</evidence>
<dbReference type="InterPro" id="IPR035908">
    <property type="entry name" value="F0_ATP_A_sf"/>
</dbReference>
<dbReference type="PANTHER" id="PTHR42823">
    <property type="entry name" value="ATP SYNTHASE SUBUNIT A, CHLOROPLASTIC"/>
    <property type="match status" value="1"/>
</dbReference>
<keyword evidence="13" id="KW-1185">Reference proteome</keyword>
<keyword evidence="10 11" id="KW-0066">ATP synthesis</keyword>
<dbReference type="Gene3D" id="1.20.120.220">
    <property type="entry name" value="ATP synthase, F0 complex, subunit A"/>
    <property type="match status" value="1"/>
</dbReference>
<dbReference type="Proteomes" id="UP000659630">
    <property type="component" value="Unassembled WGS sequence"/>
</dbReference>
<dbReference type="GO" id="GO:0046933">
    <property type="term" value="F:proton-transporting ATP synthase activity, rotational mechanism"/>
    <property type="evidence" value="ECO:0007669"/>
    <property type="project" value="UniProtKB-UniRule"/>
</dbReference>
<evidence type="ECO:0000313" key="12">
    <source>
        <dbReference type="EMBL" id="MBC5581733.1"/>
    </source>
</evidence>
<evidence type="ECO:0000256" key="3">
    <source>
        <dbReference type="ARBA" id="ARBA00022448"/>
    </source>
</evidence>
<dbReference type="HAMAP" id="MF_01393">
    <property type="entry name" value="ATP_synth_a_bact"/>
    <property type="match status" value="1"/>
</dbReference>
<keyword evidence="8 11" id="KW-0406">Ion transport</keyword>
<proteinExistence type="inferred from homology"/>
<keyword evidence="6 11" id="KW-0375">Hydrogen ion transport</keyword>
<dbReference type="CDD" id="cd00310">
    <property type="entry name" value="ATP-synt_Fo_a_6"/>
    <property type="match status" value="1"/>
</dbReference>
<evidence type="ECO:0000256" key="7">
    <source>
        <dbReference type="ARBA" id="ARBA00022989"/>
    </source>
</evidence>
<reference evidence="12" key="1">
    <citation type="submission" date="2020-08" db="EMBL/GenBank/DDBJ databases">
        <title>Genome public.</title>
        <authorList>
            <person name="Liu C."/>
            <person name="Sun Q."/>
        </authorList>
    </citation>
    <scope>NUCLEOTIDE SEQUENCE</scope>
    <source>
        <strain evidence="12">BX8</strain>
    </source>
</reference>
<dbReference type="Pfam" id="PF00119">
    <property type="entry name" value="ATP-synt_A"/>
    <property type="match status" value="1"/>
</dbReference>